<evidence type="ECO:0000313" key="3">
    <source>
        <dbReference type="EMBL" id="WXA95915.1"/>
    </source>
</evidence>
<dbReference type="PROSITE" id="PS51257">
    <property type="entry name" value="PROKAR_LIPOPROTEIN"/>
    <property type="match status" value="1"/>
</dbReference>
<dbReference type="PROSITE" id="PS51465">
    <property type="entry name" value="KAZAL_2"/>
    <property type="match status" value="1"/>
</dbReference>
<keyword evidence="1" id="KW-0732">Signal</keyword>
<gene>
    <name evidence="3" type="ORF">LZC95_03570</name>
</gene>
<evidence type="ECO:0000313" key="4">
    <source>
        <dbReference type="Proteomes" id="UP001379533"/>
    </source>
</evidence>
<reference evidence="3 4" key="1">
    <citation type="submission" date="2021-12" db="EMBL/GenBank/DDBJ databases">
        <title>Discovery of the Pendulisporaceae a myxobacterial family with distinct sporulation behavior and unique specialized metabolism.</title>
        <authorList>
            <person name="Garcia R."/>
            <person name="Popoff A."/>
            <person name="Bader C.D."/>
            <person name="Loehr J."/>
            <person name="Walesch S."/>
            <person name="Walt C."/>
            <person name="Boldt J."/>
            <person name="Bunk B."/>
            <person name="Haeckl F.J.F.P.J."/>
            <person name="Gunesch A.P."/>
            <person name="Birkelbach J."/>
            <person name="Nuebel U."/>
            <person name="Pietschmann T."/>
            <person name="Bach T."/>
            <person name="Mueller R."/>
        </authorList>
    </citation>
    <scope>NUCLEOTIDE SEQUENCE [LARGE SCALE GENOMIC DNA]</scope>
    <source>
        <strain evidence="3 4">MSr12523</strain>
    </source>
</reference>
<dbReference type="CDD" id="cd00104">
    <property type="entry name" value="KAZAL_FS"/>
    <property type="match status" value="1"/>
</dbReference>
<protein>
    <recommendedName>
        <fullName evidence="2">Kazal-like domain-containing protein</fullName>
    </recommendedName>
</protein>
<feature type="domain" description="Kazal-like" evidence="2">
    <location>
        <begin position="79"/>
        <end position="126"/>
    </location>
</feature>
<dbReference type="InterPro" id="IPR036058">
    <property type="entry name" value="Kazal_dom_sf"/>
</dbReference>
<keyword evidence="4" id="KW-1185">Reference proteome</keyword>
<dbReference type="Proteomes" id="UP001379533">
    <property type="component" value="Chromosome"/>
</dbReference>
<feature type="signal peptide" evidence="1">
    <location>
        <begin position="1"/>
        <end position="24"/>
    </location>
</feature>
<sequence>MFRMTLYLFAALTLGVVGCSSTDATDTEPSAASESAIDYQNTEKGNLSASEAAQIGTACTSNVQCASGEFCEKPAGQCTARGMCAARPTRCTAEVDPVCGCDNQTYSNDCVRRRSGATLLHKGACR</sequence>
<name>A0ABZ2KFQ3_9BACT</name>
<dbReference type="RefSeq" id="WP_394846526.1">
    <property type="nucleotide sequence ID" value="NZ_CP089982.1"/>
</dbReference>
<proteinExistence type="predicted"/>
<feature type="chain" id="PRO_5045742162" description="Kazal-like domain-containing protein" evidence="1">
    <location>
        <begin position="25"/>
        <end position="126"/>
    </location>
</feature>
<evidence type="ECO:0000256" key="1">
    <source>
        <dbReference type="SAM" id="SignalP"/>
    </source>
</evidence>
<accession>A0ABZ2KFQ3</accession>
<evidence type="ECO:0000259" key="2">
    <source>
        <dbReference type="PROSITE" id="PS51465"/>
    </source>
</evidence>
<dbReference type="Gene3D" id="3.30.60.30">
    <property type="match status" value="1"/>
</dbReference>
<dbReference type="Pfam" id="PF00050">
    <property type="entry name" value="Kazal_1"/>
    <property type="match status" value="1"/>
</dbReference>
<organism evidence="3 4">
    <name type="scientific">Pendulispora brunnea</name>
    <dbReference type="NCBI Taxonomy" id="2905690"/>
    <lineage>
        <taxon>Bacteria</taxon>
        <taxon>Pseudomonadati</taxon>
        <taxon>Myxococcota</taxon>
        <taxon>Myxococcia</taxon>
        <taxon>Myxococcales</taxon>
        <taxon>Sorangiineae</taxon>
        <taxon>Pendulisporaceae</taxon>
        <taxon>Pendulispora</taxon>
    </lineage>
</organism>
<dbReference type="InterPro" id="IPR002350">
    <property type="entry name" value="Kazal_dom"/>
</dbReference>
<dbReference type="SUPFAM" id="SSF100895">
    <property type="entry name" value="Kazal-type serine protease inhibitors"/>
    <property type="match status" value="1"/>
</dbReference>
<dbReference type="EMBL" id="CP089982">
    <property type="protein sequence ID" value="WXA95915.1"/>
    <property type="molecule type" value="Genomic_DNA"/>
</dbReference>
<dbReference type="SMART" id="SM00280">
    <property type="entry name" value="KAZAL"/>
    <property type="match status" value="1"/>
</dbReference>